<evidence type="ECO:0000256" key="4">
    <source>
        <dbReference type="ARBA" id="ARBA00001974"/>
    </source>
</evidence>
<dbReference type="InterPro" id="IPR017927">
    <property type="entry name" value="FAD-bd_FR_type"/>
</dbReference>
<evidence type="ECO:0000259" key="21">
    <source>
        <dbReference type="PROSITE" id="PS51384"/>
    </source>
</evidence>
<feature type="domain" description="4Fe-4S Mo/W bis-MGD-type" evidence="22">
    <location>
        <begin position="27"/>
        <end position="83"/>
    </location>
</feature>
<protein>
    <recommendedName>
        <fullName evidence="6">assimilatory sulfite reductase (NADPH)</fullName>
        <ecNumber evidence="6">1.8.1.2</ecNumber>
    </recommendedName>
</protein>
<dbReference type="GO" id="GO:0051539">
    <property type="term" value="F:4 iron, 4 sulfur cluster binding"/>
    <property type="evidence" value="ECO:0007669"/>
    <property type="project" value="UniProtKB-KW"/>
</dbReference>
<dbReference type="PRINTS" id="PR00371">
    <property type="entry name" value="FPNCR"/>
</dbReference>
<dbReference type="InterPro" id="IPR039261">
    <property type="entry name" value="FNR_nucleotide-bd"/>
</dbReference>
<dbReference type="InterPro" id="IPR008254">
    <property type="entry name" value="Flavodoxin/NO_synth"/>
</dbReference>
<feature type="region of interest" description="Disordered" evidence="19">
    <location>
        <begin position="1"/>
        <end position="25"/>
    </location>
</feature>
<feature type="domain" description="Flavodoxin-like" evidence="20">
    <location>
        <begin position="752"/>
        <end position="892"/>
    </location>
</feature>
<feature type="domain" description="FAD-binding FR-type" evidence="21">
    <location>
        <begin position="919"/>
        <end position="1136"/>
    </location>
</feature>
<dbReference type="SUPFAM" id="SSF52343">
    <property type="entry name" value="Ferredoxin reductase-like, C-terminal NADP-linked domain"/>
    <property type="match status" value="1"/>
</dbReference>
<feature type="compositionally biased region" description="Low complexity" evidence="19">
    <location>
        <begin position="14"/>
        <end position="24"/>
    </location>
</feature>
<dbReference type="PANTHER" id="PTHR43105">
    <property type="entry name" value="RESPIRATORY NITRATE REDUCTASE"/>
    <property type="match status" value="1"/>
</dbReference>
<evidence type="ECO:0000256" key="9">
    <source>
        <dbReference type="ARBA" id="ARBA00022630"/>
    </source>
</evidence>
<dbReference type="Gene3D" id="3.40.50.360">
    <property type="match status" value="1"/>
</dbReference>
<dbReference type="Proteomes" id="UP000824190">
    <property type="component" value="Unassembled WGS sequence"/>
</dbReference>
<evidence type="ECO:0000313" key="24">
    <source>
        <dbReference type="Proteomes" id="UP000824190"/>
    </source>
</evidence>
<dbReference type="InterPro" id="IPR001433">
    <property type="entry name" value="OxRdtase_FAD/NAD-bd"/>
</dbReference>
<dbReference type="GO" id="GO:0010181">
    <property type="term" value="F:FMN binding"/>
    <property type="evidence" value="ECO:0007669"/>
    <property type="project" value="InterPro"/>
</dbReference>
<feature type="compositionally biased region" description="Polar residues" evidence="19">
    <location>
        <begin position="1"/>
        <end position="12"/>
    </location>
</feature>
<dbReference type="Gene3D" id="2.40.40.20">
    <property type="match status" value="1"/>
</dbReference>
<sequence>MSTTAPTAQSLPLATDASTSTADSAESRSVDTMCGYCGVGCGLTLTAAPDGTLTSRGTPEHPVNRGRLCTKGSTTADLLSSGGRQTTALVDGEASGTTEAVEEVARRFTALREEHGRDAVALYVSGQMTLEAQYLANKLAKGYLRTNLIESNSRLCMASASTGYKQSFGADGPPGSYDDLDHADVFLVTGANMADCHPILFLRMMDRVKAGAKLIVVDPRLTATAKKADLHLPVAPGTDMALLNGLLRLICDNGDTDPGFIEAFTDGWEVMEDHLVHYPVEEVSRITGIKEDDLRTAAEWIGSTRRFVSLWTMGLNQSVHGTWHTTALCNLHLATGSLCTTGAGPFSLTGQPNAMGGREMGYMGPGLPGQRSVLDDTQRAEVEDIWEVPPGTLHTDLGGGTVDLFRELGDEESPVRAVWVICTNPAATVPNSSQVIKGLTGADQVVVQDAYAGSATAGYADIVLPAALWTESDGVMVNSERTMTLSSPLLDAPGEAAPDWELICRVAQAMGFPGFDFSSAAEIFDEIRRFHNPRTGWDLRGVDHARLKDGPVQWPVSPGGETRNPVRYLNDGVSQKQLVTEEGEVPRLAFPTATGRAQFVARPWLPPDEEPDEDFPLTLTTGRLPHQWHTMTKTGRVAKLMKLNPSGFVQIHPTDAAPLGIGQGDIVRVTSRRGTLDAPAVVDEGIVPGTCFIPMHFADVPVNELTTDAVDPESLQPEFKACAVSLLRVAAAPETPDDMEDDPEDADGADTVSVVWASQTGTVEEYVPGLVSSLTAAGVPARARCADTVDVGKLQGTVLFVTSSTGDGDAPDMATGLWESLEKMEEGRDAPPLAGLRCAVLGFGDSSYADFCGFARKLEERLATLGAELFLPRASCEPDFEATAASWFTDVAEALGADPEALASAAGAGTQPAAPGTRANPVTATLAATTRLTGGDPGVTGREVRRYTFTLPEIEESPISYDTGDALGILPRNRASTVEEFLYFTGLDPDVPHPETGQPLREALTRLDITSVTPDLLELVQHQYPGADFGELTTDPAALRRFSYGRHLCDVLASHPVEADLTEWLAVLGELRPRLYSISSSPLADPNHVEITVSTVVFTSPRGAARRGVSSGFLAELDAGDEVEVFIKPNRSFGPPERPDAPMIMIGPGTGVAPFRGFLQDRMCSGAAGDNWLFFGDRHRETDFLYGEELSGMHNRGLLTRFDTAFSRDQEQKIYVQDRMLHHAAELWEWIGRGAHLYVCGDAGRMAADVDSALFRIVAEQGSMDEAEAGAFIAQLSADRRYVRDVY</sequence>
<comment type="cofactor">
    <cofactor evidence="2">
        <name>Mo-bis(molybdopterin guanine dinucleotide)</name>
        <dbReference type="ChEBI" id="CHEBI:60539"/>
    </cofactor>
</comment>
<evidence type="ECO:0000256" key="13">
    <source>
        <dbReference type="ARBA" id="ARBA00022857"/>
    </source>
</evidence>
<dbReference type="Gene3D" id="3.40.50.80">
    <property type="entry name" value="Nucleotide-binding domain of ferredoxin-NADP reductase (FNR) module"/>
    <property type="match status" value="1"/>
</dbReference>
<dbReference type="PROSITE" id="PS00551">
    <property type="entry name" value="MOLYBDOPTERIN_PROK_1"/>
    <property type="match status" value="1"/>
</dbReference>
<gene>
    <name evidence="23" type="ORF">H9870_03960</name>
</gene>
<dbReference type="EC" id="1.8.1.2" evidence="6"/>
<keyword evidence="13" id="KW-0521">NADP</keyword>
<dbReference type="Pfam" id="PF00667">
    <property type="entry name" value="FAD_binding_1"/>
    <property type="match status" value="1"/>
</dbReference>
<evidence type="ECO:0000256" key="12">
    <source>
        <dbReference type="ARBA" id="ARBA00022827"/>
    </source>
</evidence>
<dbReference type="Pfam" id="PF01568">
    <property type="entry name" value="Molydop_binding"/>
    <property type="match status" value="1"/>
</dbReference>
<dbReference type="InterPro" id="IPR003097">
    <property type="entry name" value="CysJ-like_FAD-binding"/>
</dbReference>
<dbReference type="EMBL" id="DXGC01000039">
    <property type="protein sequence ID" value="HIW90804.1"/>
    <property type="molecule type" value="Genomic_DNA"/>
</dbReference>
<dbReference type="InterPro" id="IPR050123">
    <property type="entry name" value="Prok_molybdopt-oxidoreductase"/>
</dbReference>
<accession>A0A9D1RNE5</accession>
<proteinExistence type="inferred from homology"/>
<evidence type="ECO:0000256" key="8">
    <source>
        <dbReference type="ARBA" id="ARBA00022505"/>
    </source>
</evidence>
<evidence type="ECO:0000256" key="7">
    <source>
        <dbReference type="ARBA" id="ARBA00022485"/>
    </source>
</evidence>
<dbReference type="Pfam" id="PF04879">
    <property type="entry name" value="Molybdop_Fe4S4"/>
    <property type="match status" value="1"/>
</dbReference>
<dbReference type="FunFam" id="3.40.50.80:FF:000001">
    <property type="entry name" value="NADPH--cytochrome P450 reductase 1"/>
    <property type="match status" value="1"/>
</dbReference>
<comment type="caution">
    <text evidence="23">The sequence shown here is derived from an EMBL/GenBank/DDBJ whole genome shotgun (WGS) entry which is preliminary data.</text>
</comment>
<dbReference type="Gene3D" id="2.20.25.90">
    <property type="entry name" value="ADC-like domains"/>
    <property type="match status" value="1"/>
</dbReference>
<dbReference type="PROSITE" id="PS51384">
    <property type="entry name" value="FAD_FR"/>
    <property type="match status" value="1"/>
</dbReference>
<dbReference type="PRINTS" id="PR00369">
    <property type="entry name" value="FLAVODOXIN"/>
</dbReference>
<dbReference type="SUPFAM" id="SSF63380">
    <property type="entry name" value="Riboflavin synthase domain-like"/>
    <property type="match status" value="1"/>
</dbReference>
<dbReference type="InterPro" id="IPR029039">
    <property type="entry name" value="Flavoprotein-like_sf"/>
</dbReference>
<keyword evidence="16" id="KW-0411">Iron-sulfur</keyword>
<keyword evidence="11" id="KW-0479">Metal-binding</keyword>
<dbReference type="InterPro" id="IPR001709">
    <property type="entry name" value="Flavoprot_Pyr_Nucl_cyt_Rdtase"/>
</dbReference>
<keyword evidence="8" id="KW-0500">Molybdenum</keyword>
<dbReference type="GO" id="GO:0042128">
    <property type="term" value="P:nitrate assimilation"/>
    <property type="evidence" value="ECO:0007669"/>
    <property type="project" value="UniProtKB-KW"/>
</dbReference>
<evidence type="ECO:0000259" key="22">
    <source>
        <dbReference type="PROSITE" id="PS51669"/>
    </source>
</evidence>
<comment type="cofactor">
    <cofactor evidence="3">
        <name>[4Fe-4S] cluster</name>
        <dbReference type="ChEBI" id="CHEBI:49883"/>
    </cofactor>
</comment>
<dbReference type="InterPro" id="IPR006657">
    <property type="entry name" value="MoPterin_dinucl-bd_dom"/>
</dbReference>
<evidence type="ECO:0000256" key="18">
    <source>
        <dbReference type="ARBA" id="ARBA00052219"/>
    </source>
</evidence>
<dbReference type="PROSITE" id="PS51669">
    <property type="entry name" value="4FE4S_MOW_BIS_MGD"/>
    <property type="match status" value="1"/>
</dbReference>
<dbReference type="SUPFAM" id="SSF53706">
    <property type="entry name" value="Formate dehydrogenase/DMSO reductase, domains 1-3"/>
    <property type="match status" value="1"/>
</dbReference>
<keyword evidence="14" id="KW-0560">Oxidoreductase</keyword>
<dbReference type="CDD" id="cd02791">
    <property type="entry name" value="MopB_CT_Nitrate-R-NapA-like"/>
    <property type="match status" value="1"/>
</dbReference>
<evidence type="ECO:0000259" key="20">
    <source>
        <dbReference type="PROSITE" id="PS50902"/>
    </source>
</evidence>
<dbReference type="SUPFAM" id="SSF52218">
    <property type="entry name" value="Flavoproteins"/>
    <property type="match status" value="1"/>
</dbReference>
<dbReference type="GO" id="GO:0046872">
    <property type="term" value="F:metal ion binding"/>
    <property type="evidence" value="ECO:0007669"/>
    <property type="project" value="UniProtKB-KW"/>
</dbReference>
<evidence type="ECO:0000256" key="16">
    <source>
        <dbReference type="ARBA" id="ARBA00023014"/>
    </source>
</evidence>
<dbReference type="CDD" id="cd02754">
    <property type="entry name" value="MopB_Nitrate-R-NapA-like"/>
    <property type="match status" value="1"/>
</dbReference>
<evidence type="ECO:0000256" key="3">
    <source>
        <dbReference type="ARBA" id="ARBA00001966"/>
    </source>
</evidence>
<dbReference type="SMART" id="SM00926">
    <property type="entry name" value="Molybdop_Fe4S4"/>
    <property type="match status" value="1"/>
</dbReference>
<evidence type="ECO:0000313" key="23">
    <source>
        <dbReference type="EMBL" id="HIW90804.1"/>
    </source>
</evidence>
<evidence type="ECO:0000256" key="14">
    <source>
        <dbReference type="ARBA" id="ARBA00023002"/>
    </source>
</evidence>
<dbReference type="InterPro" id="IPR023173">
    <property type="entry name" value="NADPH_Cyt_P450_Rdtase_alpha"/>
</dbReference>
<dbReference type="GO" id="GO:0016020">
    <property type="term" value="C:membrane"/>
    <property type="evidence" value="ECO:0007669"/>
    <property type="project" value="TreeGrafter"/>
</dbReference>
<keyword evidence="10" id="KW-0288">FMN</keyword>
<dbReference type="PROSITE" id="PS50902">
    <property type="entry name" value="FLAVODOXIN_LIKE"/>
    <property type="match status" value="1"/>
</dbReference>
<evidence type="ECO:0000256" key="5">
    <source>
        <dbReference type="ARBA" id="ARBA00008747"/>
    </source>
</evidence>
<evidence type="ECO:0000256" key="10">
    <source>
        <dbReference type="ARBA" id="ARBA00022643"/>
    </source>
</evidence>
<evidence type="ECO:0000256" key="2">
    <source>
        <dbReference type="ARBA" id="ARBA00001942"/>
    </source>
</evidence>
<evidence type="ECO:0000256" key="15">
    <source>
        <dbReference type="ARBA" id="ARBA00023004"/>
    </source>
</evidence>
<dbReference type="GO" id="GO:0004783">
    <property type="term" value="F:sulfite reductase (NADPH) activity"/>
    <property type="evidence" value="ECO:0007669"/>
    <property type="project" value="UniProtKB-EC"/>
</dbReference>
<comment type="catalytic activity">
    <reaction evidence="18">
        <text>hydrogen sulfide + 3 NADP(+) + 3 H2O = sulfite + 3 NADPH + 4 H(+)</text>
        <dbReference type="Rhea" id="RHEA:13801"/>
        <dbReference type="ChEBI" id="CHEBI:15377"/>
        <dbReference type="ChEBI" id="CHEBI:15378"/>
        <dbReference type="ChEBI" id="CHEBI:17359"/>
        <dbReference type="ChEBI" id="CHEBI:29919"/>
        <dbReference type="ChEBI" id="CHEBI:57783"/>
        <dbReference type="ChEBI" id="CHEBI:58349"/>
        <dbReference type="EC" id="1.8.1.2"/>
    </reaction>
</comment>
<keyword evidence="12" id="KW-0274">FAD</keyword>
<organism evidence="23 24">
    <name type="scientific">Candidatus Corynebacterium avicola</name>
    <dbReference type="NCBI Taxonomy" id="2838527"/>
    <lineage>
        <taxon>Bacteria</taxon>
        <taxon>Bacillati</taxon>
        <taxon>Actinomycetota</taxon>
        <taxon>Actinomycetes</taxon>
        <taxon>Mycobacteriales</taxon>
        <taxon>Corynebacteriaceae</taxon>
        <taxon>Corynebacterium</taxon>
    </lineage>
</organism>
<comment type="similarity">
    <text evidence="5">Belongs to the prokaryotic molybdopterin-containing oxidoreductase family. NasA/NapA/NarB subfamily.</text>
</comment>
<name>A0A9D1RNE5_9CORY</name>
<reference evidence="23" key="2">
    <citation type="submission" date="2021-04" db="EMBL/GenBank/DDBJ databases">
        <authorList>
            <person name="Gilroy R."/>
        </authorList>
    </citation>
    <scope>NUCLEOTIDE SEQUENCE</scope>
    <source>
        <strain evidence="23">CHK32-1732</strain>
    </source>
</reference>
<comment type="cofactor">
    <cofactor evidence="4">
        <name>FAD</name>
        <dbReference type="ChEBI" id="CHEBI:57692"/>
    </cofactor>
</comment>
<dbReference type="InterPro" id="IPR001094">
    <property type="entry name" value="Flavdoxin-like"/>
</dbReference>
<keyword evidence="9" id="KW-0285">Flavoprotein</keyword>
<dbReference type="Pfam" id="PF00258">
    <property type="entry name" value="Flavodoxin_1"/>
    <property type="match status" value="1"/>
</dbReference>
<dbReference type="InterPro" id="IPR009010">
    <property type="entry name" value="Asp_de-COase-like_dom_sf"/>
</dbReference>
<dbReference type="PANTHER" id="PTHR43105:SF9">
    <property type="entry name" value="NADPH-FE(3+) OXIDOREDUCTASE SUBUNIT ALPHA"/>
    <property type="match status" value="1"/>
</dbReference>
<keyword evidence="7" id="KW-0004">4Fe-4S</keyword>
<comment type="cofactor">
    <cofactor evidence="1">
        <name>FMN</name>
        <dbReference type="ChEBI" id="CHEBI:58210"/>
    </cofactor>
</comment>
<evidence type="ECO:0000256" key="11">
    <source>
        <dbReference type="ARBA" id="ARBA00022723"/>
    </source>
</evidence>
<keyword evidence="15" id="KW-0408">Iron</keyword>
<reference evidence="23" key="1">
    <citation type="journal article" date="2021" name="PeerJ">
        <title>Extensive microbial diversity within the chicken gut microbiome revealed by metagenomics and culture.</title>
        <authorList>
            <person name="Gilroy R."/>
            <person name="Ravi A."/>
            <person name="Getino M."/>
            <person name="Pursley I."/>
            <person name="Horton D.L."/>
            <person name="Alikhan N.F."/>
            <person name="Baker D."/>
            <person name="Gharbi K."/>
            <person name="Hall N."/>
            <person name="Watson M."/>
            <person name="Adriaenssens E.M."/>
            <person name="Foster-Nyarko E."/>
            <person name="Jarju S."/>
            <person name="Secka A."/>
            <person name="Antonio M."/>
            <person name="Oren A."/>
            <person name="Chaudhuri R.R."/>
            <person name="La Ragione R."/>
            <person name="Hildebrand F."/>
            <person name="Pallen M.J."/>
        </authorList>
    </citation>
    <scope>NUCLEOTIDE SEQUENCE</scope>
    <source>
        <strain evidence="23">CHK32-1732</strain>
    </source>
</reference>
<dbReference type="Gene3D" id="3.40.228.10">
    <property type="entry name" value="Dimethylsulfoxide Reductase, domain 2"/>
    <property type="match status" value="1"/>
</dbReference>
<dbReference type="Pfam" id="PF00384">
    <property type="entry name" value="Molybdopterin"/>
    <property type="match status" value="1"/>
</dbReference>
<evidence type="ECO:0000256" key="19">
    <source>
        <dbReference type="SAM" id="MobiDB-lite"/>
    </source>
</evidence>
<dbReference type="GO" id="GO:0043546">
    <property type="term" value="F:molybdopterin cofactor binding"/>
    <property type="evidence" value="ECO:0007669"/>
    <property type="project" value="InterPro"/>
</dbReference>
<evidence type="ECO:0000256" key="17">
    <source>
        <dbReference type="ARBA" id="ARBA00023063"/>
    </source>
</evidence>
<dbReference type="Gene3D" id="2.40.30.10">
    <property type="entry name" value="Translation factors"/>
    <property type="match status" value="1"/>
</dbReference>
<dbReference type="Gene3D" id="1.20.990.10">
    <property type="entry name" value="NADPH-cytochrome p450 Reductase, Chain A, domain 3"/>
    <property type="match status" value="1"/>
</dbReference>
<dbReference type="Pfam" id="PF00175">
    <property type="entry name" value="NAD_binding_1"/>
    <property type="match status" value="1"/>
</dbReference>
<dbReference type="InterPro" id="IPR017938">
    <property type="entry name" value="Riboflavin_synthase-like_b-brl"/>
</dbReference>
<evidence type="ECO:0000256" key="6">
    <source>
        <dbReference type="ARBA" id="ARBA00012604"/>
    </source>
</evidence>
<dbReference type="InterPro" id="IPR006656">
    <property type="entry name" value="Mopterin_OxRdtase"/>
</dbReference>
<dbReference type="InterPro" id="IPR041957">
    <property type="entry name" value="CT_Nitrate-R-NapA-like"/>
</dbReference>
<dbReference type="Gene3D" id="3.40.50.740">
    <property type="match status" value="1"/>
</dbReference>
<dbReference type="InterPro" id="IPR006963">
    <property type="entry name" value="Mopterin_OxRdtase_4Fe-4S_dom"/>
</dbReference>
<evidence type="ECO:0000256" key="1">
    <source>
        <dbReference type="ARBA" id="ARBA00001917"/>
    </source>
</evidence>
<dbReference type="InterPro" id="IPR027467">
    <property type="entry name" value="MopterinOxRdtase_cofactor_BS"/>
</dbReference>
<dbReference type="SUPFAM" id="SSF50692">
    <property type="entry name" value="ADC-like"/>
    <property type="match status" value="1"/>
</dbReference>
<keyword evidence="17" id="KW-0534">Nitrate assimilation</keyword>